<reference evidence="2" key="1">
    <citation type="submission" date="2016-06" db="EMBL/GenBank/DDBJ databases">
        <title>Parallel loss of symbiosis genes in relatives of nitrogen-fixing non-legume Parasponia.</title>
        <authorList>
            <person name="Van Velzen R."/>
            <person name="Holmer R."/>
            <person name="Bu F."/>
            <person name="Rutten L."/>
            <person name="Van Zeijl A."/>
            <person name="Liu W."/>
            <person name="Santuari L."/>
            <person name="Cao Q."/>
            <person name="Sharma T."/>
            <person name="Shen D."/>
            <person name="Roswanjaya Y."/>
            <person name="Wardhani T."/>
            <person name="Kalhor M.S."/>
            <person name="Jansen J."/>
            <person name="Van den Hoogen J."/>
            <person name="Gungor B."/>
            <person name="Hartog M."/>
            <person name="Hontelez J."/>
            <person name="Verver J."/>
            <person name="Yang W.-C."/>
            <person name="Schijlen E."/>
            <person name="Repin R."/>
            <person name="Schilthuizen M."/>
            <person name="Schranz E."/>
            <person name="Heidstra R."/>
            <person name="Miyata K."/>
            <person name="Fedorova E."/>
            <person name="Kohlen W."/>
            <person name="Bisseling T."/>
            <person name="Smit S."/>
            <person name="Geurts R."/>
        </authorList>
    </citation>
    <scope>NUCLEOTIDE SEQUENCE [LARGE SCALE GENOMIC DNA]</scope>
    <source>
        <strain evidence="2">cv. WU1-14</strain>
    </source>
</reference>
<organism evidence="1 2">
    <name type="scientific">Parasponia andersonii</name>
    <name type="common">Sponia andersonii</name>
    <dbReference type="NCBI Taxonomy" id="3476"/>
    <lineage>
        <taxon>Eukaryota</taxon>
        <taxon>Viridiplantae</taxon>
        <taxon>Streptophyta</taxon>
        <taxon>Embryophyta</taxon>
        <taxon>Tracheophyta</taxon>
        <taxon>Spermatophyta</taxon>
        <taxon>Magnoliopsida</taxon>
        <taxon>eudicotyledons</taxon>
        <taxon>Gunneridae</taxon>
        <taxon>Pentapetalae</taxon>
        <taxon>rosids</taxon>
        <taxon>fabids</taxon>
        <taxon>Rosales</taxon>
        <taxon>Cannabaceae</taxon>
        <taxon>Parasponia</taxon>
    </lineage>
</organism>
<proteinExistence type="predicted"/>
<sequence>MNYLSSSQIHDKIQEVEGCPRFVDFSDKSRHIAQVFVVRVVARHCQLDLELKLVKGMDLRVMEARMTMMDLNVMTGMDPRVMEVRMTMMDLKVMTTEVRMVVTMMELRVP</sequence>
<keyword evidence="2" id="KW-1185">Reference proteome</keyword>
<accession>A0A2P5B389</accession>
<feature type="non-terminal residue" evidence="1">
    <location>
        <position position="110"/>
    </location>
</feature>
<dbReference type="AlphaFoldDB" id="A0A2P5B389"/>
<name>A0A2P5B389_PARAD</name>
<evidence type="ECO:0000313" key="2">
    <source>
        <dbReference type="Proteomes" id="UP000237105"/>
    </source>
</evidence>
<gene>
    <name evidence="1" type="ORF">PanWU01x14_276050</name>
</gene>
<dbReference type="OrthoDB" id="10468230at2759"/>
<comment type="caution">
    <text evidence="1">The sequence shown here is derived from an EMBL/GenBank/DDBJ whole genome shotgun (WGS) entry which is preliminary data.</text>
</comment>
<dbReference type="Proteomes" id="UP000237105">
    <property type="component" value="Unassembled WGS sequence"/>
</dbReference>
<dbReference type="EMBL" id="JXTB01000375">
    <property type="protein sequence ID" value="PON43262.1"/>
    <property type="molecule type" value="Genomic_DNA"/>
</dbReference>
<protein>
    <submittedName>
        <fullName evidence="1">Uncharacterized protein</fullName>
    </submittedName>
</protein>
<evidence type="ECO:0000313" key="1">
    <source>
        <dbReference type="EMBL" id="PON43262.1"/>
    </source>
</evidence>